<protein>
    <submittedName>
        <fullName evidence="7">Unannotated protein</fullName>
    </submittedName>
</protein>
<comment type="cofactor">
    <cofactor evidence="1">
        <name>FAD</name>
        <dbReference type="ChEBI" id="CHEBI:57692"/>
    </cofactor>
</comment>
<accession>A0A6J7FIN0</accession>
<gene>
    <name evidence="7" type="ORF">UFOPK3605_00001</name>
</gene>
<reference evidence="7" key="1">
    <citation type="submission" date="2020-05" db="EMBL/GenBank/DDBJ databases">
        <authorList>
            <person name="Chiriac C."/>
            <person name="Salcher M."/>
            <person name="Ghai R."/>
            <person name="Kavagutti S V."/>
        </authorList>
    </citation>
    <scope>NUCLEOTIDE SEQUENCE</scope>
</reference>
<keyword evidence="2" id="KW-0285">Flavoprotein</keyword>
<dbReference type="PANTHER" id="PTHR43557">
    <property type="entry name" value="APOPTOSIS-INDUCING FACTOR 1"/>
    <property type="match status" value="1"/>
</dbReference>
<dbReference type="PRINTS" id="PR00368">
    <property type="entry name" value="FADPNR"/>
</dbReference>
<keyword evidence="4" id="KW-0560">Oxidoreductase</keyword>
<proteinExistence type="predicted"/>
<evidence type="ECO:0000256" key="3">
    <source>
        <dbReference type="ARBA" id="ARBA00022827"/>
    </source>
</evidence>
<evidence type="ECO:0000256" key="4">
    <source>
        <dbReference type="ARBA" id="ARBA00023002"/>
    </source>
</evidence>
<feature type="domain" description="Reductase C-terminal" evidence="6">
    <location>
        <begin position="327"/>
        <end position="398"/>
    </location>
</feature>
<dbReference type="PANTHER" id="PTHR43557:SF2">
    <property type="entry name" value="RIESKE DOMAIN-CONTAINING PROTEIN-RELATED"/>
    <property type="match status" value="1"/>
</dbReference>
<evidence type="ECO:0000256" key="1">
    <source>
        <dbReference type="ARBA" id="ARBA00001974"/>
    </source>
</evidence>
<dbReference type="InterPro" id="IPR050446">
    <property type="entry name" value="FAD-oxidoreductase/Apoptosis"/>
</dbReference>
<dbReference type="InterPro" id="IPR036188">
    <property type="entry name" value="FAD/NAD-bd_sf"/>
</dbReference>
<dbReference type="SUPFAM" id="SSF55424">
    <property type="entry name" value="FAD/NAD-linked reductases, dimerisation (C-terminal) domain"/>
    <property type="match status" value="1"/>
</dbReference>
<dbReference type="PRINTS" id="PR00411">
    <property type="entry name" value="PNDRDTASEI"/>
</dbReference>
<evidence type="ECO:0000259" key="5">
    <source>
        <dbReference type="Pfam" id="PF07992"/>
    </source>
</evidence>
<dbReference type="InterPro" id="IPR028202">
    <property type="entry name" value="Reductase_C"/>
</dbReference>
<dbReference type="InterPro" id="IPR023753">
    <property type="entry name" value="FAD/NAD-binding_dom"/>
</dbReference>
<dbReference type="Gene3D" id="3.50.50.60">
    <property type="entry name" value="FAD/NAD(P)-binding domain"/>
    <property type="match status" value="2"/>
</dbReference>
<dbReference type="Pfam" id="PF14759">
    <property type="entry name" value="Reductase_C"/>
    <property type="match status" value="1"/>
</dbReference>
<name>A0A6J7FIN0_9ZZZZ</name>
<dbReference type="GO" id="GO:0016651">
    <property type="term" value="F:oxidoreductase activity, acting on NAD(P)H"/>
    <property type="evidence" value="ECO:0007669"/>
    <property type="project" value="TreeGrafter"/>
</dbReference>
<dbReference type="EMBL" id="CAFBMM010000001">
    <property type="protein sequence ID" value="CAB4892730.1"/>
    <property type="molecule type" value="Genomic_DNA"/>
</dbReference>
<dbReference type="InterPro" id="IPR016156">
    <property type="entry name" value="FAD/NAD-linked_Rdtase_dimer_sf"/>
</dbReference>
<dbReference type="GO" id="GO:0005737">
    <property type="term" value="C:cytoplasm"/>
    <property type="evidence" value="ECO:0007669"/>
    <property type="project" value="TreeGrafter"/>
</dbReference>
<sequence>MDSSSPLGESVVIVGASLAGLRAAEELRRQGFGGRVAMVGSEEHLPYDRPPLSKGLLAGTTEISELELSVGGVDLDLDWHLGRRAVSFDAATLTVCLDDETEIKGTRGVIIATGSTPRRLPGLHLRPGVHEVRTIDDSLALRAALDAGAQRVVVIGAGFIGAEIAATCRQRGLEVTVLEALSAPMSRALSPIFGNAIAKLHRDNGVEVRLNVEVKEIVSKEKVEYVLLADGTTIDCDVVVVGVGVVPNIDWLEGSGLTIDNGVVCDETLSAYPGVVAAGDVCRWPNNLFDGELSRLEHWTNAVEQGAAAANRILNENAPPFMPVPFVWSDQYDTKVQIAGMVRPDDEVLVFDGTISDHRFTAITGRNQKLTGVVGFNRPRLVIQCRRLIAEQTPWDQAVEMLTSSP</sequence>
<evidence type="ECO:0000313" key="7">
    <source>
        <dbReference type="EMBL" id="CAB4892730.1"/>
    </source>
</evidence>
<dbReference type="Pfam" id="PF07992">
    <property type="entry name" value="Pyr_redox_2"/>
    <property type="match status" value="1"/>
</dbReference>
<organism evidence="7">
    <name type="scientific">freshwater metagenome</name>
    <dbReference type="NCBI Taxonomy" id="449393"/>
    <lineage>
        <taxon>unclassified sequences</taxon>
        <taxon>metagenomes</taxon>
        <taxon>ecological metagenomes</taxon>
    </lineage>
</organism>
<dbReference type="SUPFAM" id="SSF51905">
    <property type="entry name" value="FAD/NAD(P)-binding domain"/>
    <property type="match status" value="1"/>
</dbReference>
<evidence type="ECO:0000259" key="6">
    <source>
        <dbReference type="Pfam" id="PF14759"/>
    </source>
</evidence>
<keyword evidence="3" id="KW-0274">FAD</keyword>
<evidence type="ECO:0000256" key="2">
    <source>
        <dbReference type="ARBA" id="ARBA00022630"/>
    </source>
</evidence>
<feature type="domain" description="FAD/NAD(P)-binding" evidence="5">
    <location>
        <begin position="10"/>
        <end position="306"/>
    </location>
</feature>
<dbReference type="Gene3D" id="3.30.390.30">
    <property type="match status" value="1"/>
</dbReference>
<dbReference type="AlphaFoldDB" id="A0A6J7FIN0"/>